<feature type="domain" description="Metallo-beta-lactamase" evidence="5">
    <location>
        <begin position="12"/>
        <end position="195"/>
    </location>
</feature>
<evidence type="ECO:0000259" key="5">
    <source>
        <dbReference type="SMART" id="SM00849"/>
    </source>
</evidence>
<name>A0A5J4SG42_9ZZZZ</name>
<evidence type="ECO:0000256" key="3">
    <source>
        <dbReference type="ARBA" id="ARBA00022801"/>
    </source>
</evidence>
<keyword evidence="4" id="KW-0862">Zinc</keyword>
<comment type="caution">
    <text evidence="6">The sequence shown here is derived from an EMBL/GenBank/DDBJ whole genome shotgun (WGS) entry which is preliminary data.</text>
</comment>
<keyword evidence="3 6" id="KW-0378">Hydrolase</keyword>
<dbReference type="InterPro" id="IPR051453">
    <property type="entry name" value="MBL_Glyoxalase_II"/>
</dbReference>
<dbReference type="AlphaFoldDB" id="A0A5J4SG42"/>
<dbReference type="SUPFAM" id="SSF56281">
    <property type="entry name" value="Metallo-hydrolase/oxidoreductase"/>
    <property type="match status" value="1"/>
</dbReference>
<protein>
    <submittedName>
        <fullName evidence="6">Putative metallo-hydrolase</fullName>
        <ecNumber evidence="6">3.-.-.-</ecNumber>
    </submittedName>
</protein>
<dbReference type="Gene3D" id="3.60.15.10">
    <property type="entry name" value="Ribonuclease Z/Hydroxyacylglutathione hydrolase-like"/>
    <property type="match status" value="1"/>
</dbReference>
<organism evidence="6">
    <name type="scientific">termite gut metagenome</name>
    <dbReference type="NCBI Taxonomy" id="433724"/>
    <lineage>
        <taxon>unclassified sequences</taxon>
        <taxon>metagenomes</taxon>
        <taxon>organismal metagenomes</taxon>
    </lineage>
</organism>
<dbReference type="PANTHER" id="PTHR46233">
    <property type="entry name" value="HYDROXYACYLGLUTATHIONE HYDROLASE GLOC"/>
    <property type="match status" value="1"/>
</dbReference>
<dbReference type="EMBL" id="SNRY01000227">
    <property type="protein sequence ID" value="KAA6344253.1"/>
    <property type="molecule type" value="Genomic_DNA"/>
</dbReference>
<evidence type="ECO:0000256" key="4">
    <source>
        <dbReference type="ARBA" id="ARBA00022833"/>
    </source>
</evidence>
<dbReference type="GO" id="GO:0016787">
    <property type="term" value="F:hydrolase activity"/>
    <property type="evidence" value="ECO:0007669"/>
    <property type="project" value="UniProtKB-KW"/>
</dbReference>
<dbReference type="InterPro" id="IPR001279">
    <property type="entry name" value="Metallo-B-lactamas"/>
</dbReference>
<reference evidence="6" key="1">
    <citation type="submission" date="2019-03" db="EMBL/GenBank/DDBJ databases">
        <title>Single cell metagenomics reveals metabolic interactions within the superorganism composed of flagellate Streblomastix strix and complex community of Bacteroidetes bacteria on its surface.</title>
        <authorList>
            <person name="Treitli S.C."/>
            <person name="Kolisko M."/>
            <person name="Husnik F."/>
            <person name="Keeling P."/>
            <person name="Hampl V."/>
        </authorList>
    </citation>
    <scope>NUCLEOTIDE SEQUENCE</scope>
    <source>
        <strain evidence="6">STM</strain>
    </source>
</reference>
<dbReference type="PANTHER" id="PTHR46233:SF3">
    <property type="entry name" value="HYDROXYACYLGLUTATHIONE HYDROLASE GLOC"/>
    <property type="match status" value="1"/>
</dbReference>
<evidence type="ECO:0000256" key="2">
    <source>
        <dbReference type="ARBA" id="ARBA00022723"/>
    </source>
</evidence>
<dbReference type="GO" id="GO:0046872">
    <property type="term" value="F:metal ion binding"/>
    <property type="evidence" value="ECO:0007669"/>
    <property type="project" value="UniProtKB-KW"/>
</dbReference>
<proteinExistence type="predicted"/>
<evidence type="ECO:0000313" key="6">
    <source>
        <dbReference type="EMBL" id="KAA6344253.1"/>
    </source>
</evidence>
<dbReference type="CDD" id="cd06262">
    <property type="entry name" value="metallo-hydrolase-like_MBL-fold"/>
    <property type="match status" value="1"/>
</dbReference>
<gene>
    <name evidence="6" type="ORF">EZS27_008107</name>
</gene>
<dbReference type="SMART" id="SM00849">
    <property type="entry name" value="Lactamase_B"/>
    <property type="match status" value="1"/>
</dbReference>
<dbReference type="EC" id="3.-.-.-" evidence="6"/>
<dbReference type="Pfam" id="PF00753">
    <property type="entry name" value="Lactamase_B"/>
    <property type="match status" value="1"/>
</dbReference>
<sequence length="216" mass="24414">MKIKIFEFNMFPVNTYVLWDDTKEAAIIDCGCLYEKEKQTLKEYITSNKLTVKHLLNTHLHLDHIFGNTFVVQTFGVQPEACQADEFWLEESVKQSRMLGFNWHEAPAPIGKYLKDGDTVSFGNTLLEAIHVPGHSPGSLVYYCKAHNCMFAGDVLFRGTIGRTDLMGGNFDTLVEGIRTRLFTLPLDTTVYPGHGAQTTIQNETMENPFFKGLNP</sequence>
<dbReference type="InterPro" id="IPR036866">
    <property type="entry name" value="RibonucZ/Hydroxyglut_hydro"/>
</dbReference>
<evidence type="ECO:0000256" key="1">
    <source>
        <dbReference type="ARBA" id="ARBA00001947"/>
    </source>
</evidence>
<accession>A0A5J4SG42</accession>
<keyword evidence="2" id="KW-0479">Metal-binding</keyword>
<comment type="cofactor">
    <cofactor evidence="1">
        <name>Zn(2+)</name>
        <dbReference type="ChEBI" id="CHEBI:29105"/>
    </cofactor>
</comment>